<dbReference type="PANTHER" id="PTHR48060">
    <property type="entry name" value="DNA DAMAGE-REPAIR/TOLERATION PROTEIN DRT100"/>
    <property type="match status" value="1"/>
</dbReference>
<dbReference type="AlphaFoldDB" id="A0AAW0I549"/>
<evidence type="ECO:0000256" key="9">
    <source>
        <dbReference type="ARBA" id="ARBA00023136"/>
    </source>
</evidence>
<dbReference type="SUPFAM" id="SSF52058">
    <property type="entry name" value="L domain-like"/>
    <property type="match status" value="2"/>
</dbReference>
<evidence type="ECO:0000256" key="5">
    <source>
        <dbReference type="ARBA" id="ARBA00022692"/>
    </source>
</evidence>
<dbReference type="InterPro" id="IPR032675">
    <property type="entry name" value="LRR_dom_sf"/>
</dbReference>
<dbReference type="Pfam" id="PF13855">
    <property type="entry name" value="LRR_8"/>
    <property type="match status" value="1"/>
</dbReference>
<gene>
    <name evidence="12" type="primary">PSKR1_1</name>
    <name evidence="12" type="ORF">CFP56_018407</name>
</gene>
<proteinExistence type="inferred from homology"/>
<evidence type="ECO:0000256" key="8">
    <source>
        <dbReference type="ARBA" id="ARBA00022989"/>
    </source>
</evidence>
<feature type="non-terminal residue" evidence="12">
    <location>
        <position position="1"/>
    </location>
</feature>
<dbReference type="GO" id="GO:0016020">
    <property type="term" value="C:membrane"/>
    <property type="evidence" value="ECO:0007669"/>
    <property type="project" value="UniProtKB-SubCell"/>
</dbReference>
<sequence length="323" mass="34463">EKLDLSHNKLSGEIPRALVNLSFLSTFDVSYNQLCGEIPEGSQFDTFPDTSFEGNNGLCSAEYCTCQSEQTLHSPGEKKMTTIGLQFGIGAAIGFVLTALTCHLDDFRALNGFSSCLESTIAGWNNTSSPGCCTWTGITCDNSTVSCRRVVGLELGSKKLAGKICGSLAGLSQLRVLNLSHNFLQGSLPDELFTLPNIEIIDLSNNAFAGSINNKGMCTISARIQVLNFSNNQFSGEVPKGLEKCTSLQHLSFDENSLSGSLPESLFQLKNLSELNLQGNSISGSLSNGISNLSNLVKLDISSNLFSGVLQTFLGDLQGLSTS</sequence>
<dbReference type="SMART" id="SM00369">
    <property type="entry name" value="LRR_TYP"/>
    <property type="match status" value="3"/>
</dbReference>
<dbReference type="InterPro" id="IPR001611">
    <property type="entry name" value="Leu-rich_rpt"/>
</dbReference>
<evidence type="ECO:0000256" key="10">
    <source>
        <dbReference type="ARBA" id="ARBA00038043"/>
    </source>
</evidence>
<keyword evidence="12" id="KW-0675">Receptor</keyword>
<keyword evidence="6" id="KW-0732">Signal</keyword>
<name>A0AAW0I549_QUESU</name>
<dbReference type="Proteomes" id="UP000237347">
    <property type="component" value="Unassembled WGS sequence"/>
</dbReference>
<evidence type="ECO:0000259" key="11">
    <source>
        <dbReference type="Pfam" id="PF08263"/>
    </source>
</evidence>
<evidence type="ECO:0000256" key="4">
    <source>
        <dbReference type="ARBA" id="ARBA00022614"/>
    </source>
</evidence>
<keyword evidence="3" id="KW-0964">Secreted</keyword>
<comment type="subcellular location">
    <subcellularLocation>
        <location evidence="2">Membrane</location>
    </subcellularLocation>
    <subcellularLocation>
        <location evidence="1">Secreted</location>
        <location evidence="1">Cell wall</location>
    </subcellularLocation>
</comment>
<dbReference type="Gene3D" id="3.80.10.10">
    <property type="entry name" value="Ribonuclease Inhibitor"/>
    <property type="match status" value="3"/>
</dbReference>
<comment type="caution">
    <text evidence="12">The sequence shown here is derived from an EMBL/GenBank/DDBJ whole genome shotgun (WGS) entry which is preliminary data.</text>
</comment>
<dbReference type="EMBL" id="PKMF04002338">
    <property type="protein sequence ID" value="KAK7809573.1"/>
    <property type="molecule type" value="Genomic_DNA"/>
</dbReference>
<feature type="domain" description="Leucine-rich repeat-containing N-terminal plant-type" evidence="11">
    <location>
        <begin position="104"/>
        <end position="141"/>
    </location>
</feature>
<evidence type="ECO:0000256" key="2">
    <source>
        <dbReference type="ARBA" id="ARBA00004370"/>
    </source>
</evidence>
<keyword evidence="9" id="KW-0472">Membrane</keyword>
<dbReference type="InterPro" id="IPR003591">
    <property type="entry name" value="Leu-rich_rpt_typical-subtyp"/>
</dbReference>
<dbReference type="FunFam" id="3.80.10.10:FF:000400">
    <property type="entry name" value="Nuclear pore complex protein NUP107"/>
    <property type="match status" value="1"/>
</dbReference>
<dbReference type="InterPro" id="IPR053211">
    <property type="entry name" value="DNA_repair-toleration"/>
</dbReference>
<keyword evidence="3" id="KW-0134">Cell wall</keyword>
<dbReference type="Pfam" id="PF08263">
    <property type="entry name" value="LRRNT_2"/>
    <property type="match status" value="1"/>
</dbReference>
<dbReference type="PANTHER" id="PTHR48060:SF19">
    <property type="entry name" value="LEUCINE-RICH REPEAT-CONTAINING N-TERMINAL PLANT-TYPE DOMAIN-CONTAINING PROTEIN"/>
    <property type="match status" value="1"/>
</dbReference>
<comment type="similarity">
    <text evidence="10">Belongs to the polygalacturonase-inhibiting protein family.</text>
</comment>
<accession>A0AAW0I549</accession>
<evidence type="ECO:0000256" key="3">
    <source>
        <dbReference type="ARBA" id="ARBA00022512"/>
    </source>
</evidence>
<dbReference type="InterPro" id="IPR013210">
    <property type="entry name" value="LRR_N_plant-typ"/>
</dbReference>
<keyword evidence="4" id="KW-0433">Leucine-rich repeat</keyword>
<keyword evidence="8" id="KW-1133">Transmembrane helix</keyword>
<evidence type="ECO:0000256" key="6">
    <source>
        <dbReference type="ARBA" id="ARBA00022729"/>
    </source>
</evidence>
<dbReference type="Pfam" id="PF00560">
    <property type="entry name" value="LRR_1"/>
    <property type="match status" value="4"/>
</dbReference>
<evidence type="ECO:0000256" key="7">
    <source>
        <dbReference type="ARBA" id="ARBA00022737"/>
    </source>
</evidence>
<keyword evidence="5" id="KW-0812">Transmembrane</keyword>
<protein>
    <submittedName>
        <fullName evidence="12">Phytosulfokine receptor 1</fullName>
    </submittedName>
</protein>
<keyword evidence="13" id="KW-1185">Reference proteome</keyword>
<keyword evidence="7" id="KW-0677">Repeat</keyword>
<reference evidence="12 13" key="1">
    <citation type="journal article" date="2018" name="Sci. Data">
        <title>The draft genome sequence of cork oak.</title>
        <authorList>
            <person name="Ramos A.M."/>
            <person name="Usie A."/>
            <person name="Barbosa P."/>
            <person name="Barros P.M."/>
            <person name="Capote T."/>
            <person name="Chaves I."/>
            <person name="Simoes F."/>
            <person name="Abreu I."/>
            <person name="Carrasquinho I."/>
            <person name="Faro C."/>
            <person name="Guimaraes J.B."/>
            <person name="Mendonca D."/>
            <person name="Nobrega F."/>
            <person name="Rodrigues L."/>
            <person name="Saibo N.J.M."/>
            <person name="Varela M.C."/>
            <person name="Egas C."/>
            <person name="Matos J."/>
            <person name="Miguel C.M."/>
            <person name="Oliveira M.M."/>
            <person name="Ricardo C.P."/>
            <person name="Goncalves S."/>
        </authorList>
    </citation>
    <scope>NUCLEOTIDE SEQUENCE [LARGE SCALE GENOMIC DNA]</scope>
    <source>
        <strain evidence="13">cv. HL8</strain>
    </source>
</reference>
<evidence type="ECO:0000313" key="12">
    <source>
        <dbReference type="EMBL" id="KAK7809573.1"/>
    </source>
</evidence>
<evidence type="ECO:0000313" key="13">
    <source>
        <dbReference type="Proteomes" id="UP000237347"/>
    </source>
</evidence>
<organism evidence="12 13">
    <name type="scientific">Quercus suber</name>
    <name type="common">Cork oak</name>
    <dbReference type="NCBI Taxonomy" id="58331"/>
    <lineage>
        <taxon>Eukaryota</taxon>
        <taxon>Viridiplantae</taxon>
        <taxon>Streptophyta</taxon>
        <taxon>Embryophyta</taxon>
        <taxon>Tracheophyta</taxon>
        <taxon>Spermatophyta</taxon>
        <taxon>Magnoliopsida</taxon>
        <taxon>eudicotyledons</taxon>
        <taxon>Gunneridae</taxon>
        <taxon>Pentapetalae</taxon>
        <taxon>rosids</taxon>
        <taxon>fabids</taxon>
        <taxon>Fagales</taxon>
        <taxon>Fagaceae</taxon>
        <taxon>Quercus</taxon>
    </lineage>
</organism>
<evidence type="ECO:0000256" key="1">
    <source>
        <dbReference type="ARBA" id="ARBA00004191"/>
    </source>
</evidence>